<protein>
    <submittedName>
        <fullName evidence="2">Ribonuclease H protein At1g65750 family</fullName>
    </submittedName>
</protein>
<gene>
    <name evidence="2" type="ORF">KK1_014636</name>
</gene>
<sequence length="95" mass="10900">WKIAHNSLLTNKFRMKLGLNNSSSCDICTTGIENKLHVLRDCPFAGAVWKQLLGQREDVQFFTANLLAWLLRNLLKSGFMWEDWSTLFAVALDNL</sequence>
<evidence type="ECO:0000313" key="2">
    <source>
        <dbReference type="EMBL" id="KYP59204.1"/>
    </source>
</evidence>
<reference evidence="2 3" key="1">
    <citation type="journal article" date="2012" name="Nat. Biotechnol.">
        <title>Draft genome sequence of pigeonpea (Cajanus cajan), an orphan legume crop of resource-poor farmers.</title>
        <authorList>
            <person name="Varshney R.K."/>
            <person name="Chen W."/>
            <person name="Li Y."/>
            <person name="Bharti A.K."/>
            <person name="Saxena R.K."/>
            <person name="Schlueter J.A."/>
            <person name="Donoghue M.T."/>
            <person name="Azam S."/>
            <person name="Fan G."/>
            <person name="Whaley A.M."/>
            <person name="Farmer A.D."/>
            <person name="Sheridan J."/>
            <person name="Iwata A."/>
            <person name="Tuteja R."/>
            <person name="Penmetsa R.V."/>
            <person name="Wu W."/>
            <person name="Upadhyaya H.D."/>
            <person name="Yang S.P."/>
            <person name="Shah T."/>
            <person name="Saxena K.B."/>
            <person name="Michael T."/>
            <person name="McCombie W.R."/>
            <person name="Yang B."/>
            <person name="Zhang G."/>
            <person name="Yang H."/>
            <person name="Wang J."/>
            <person name="Spillane C."/>
            <person name="Cook D.R."/>
            <person name="May G.D."/>
            <person name="Xu X."/>
            <person name="Jackson S.A."/>
        </authorList>
    </citation>
    <scope>NUCLEOTIDE SEQUENCE [LARGE SCALE GENOMIC DNA]</scope>
    <source>
        <strain evidence="3">cv. Asha</strain>
    </source>
</reference>
<keyword evidence="3" id="KW-1185">Reference proteome</keyword>
<feature type="domain" description="Reverse transcriptase zinc-binding" evidence="1">
    <location>
        <begin position="1"/>
        <end position="49"/>
    </location>
</feature>
<dbReference type="Proteomes" id="UP000075243">
    <property type="component" value="Chromosome 10"/>
</dbReference>
<dbReference type="InterPro" id="IPR026960">
    <property type="entry name" value="RVT-Znf"/>
</dbReference>
<evidence type="ECO:0000259" key="1">
    <source>
        <dbReference type="Pfam" id="PF13966"/>
    </source>
</evidence>
<feature type="non-terminal residue" evidence="2">
    <location>
        <position position="1"/>
    </location>
</feature>
<dbReference type="Gramene" id="C.cajan_14208.t">
    <property type="protein sequence ID" value="C.cajan_14208.t.cds1"/>
    <property type="gene ID" value="C.cajan_14208"/>
</dbReference>
<dbReference type="EMBL" id="CM003612">
    <property type="protein sequence ID" value="KYP59204.1"/>
    <property type="molecule type" value="Genomic_DNA"/>
</dbReference>
<accession>A0A151SWN1</accession>
<dbReference type="AlphaFoldDB" id="A0A151SWN1"/>
<organism evidence="2 3">
    <name type="scientific">Cajanus cajan</name>
    <name type="common">Pigeon pea</name>
    <name type="synonym">Cajanus indicus</name>
    <dbReference type="NCBI Taxonomy" id="3821"/>
    <lineage>
        <taxon>Eukaryota</taxon>
        <taxon>Viridiplantae</taxon>
        <taxon>Streptophyta</taxon>
        <taxon>Embryophyta</taxon>
        <taxon>Tracheophyta</taxon>
        <taxon>Spermatophyta</taxon>
        <taxon>Magnoliopsida</taxon>
        <taxon>eudicotyledons</taxon>
        <taxon>Gunneridae</taxon>
        <taxon>Pentapetalae</taxon>
        <taxon>rosids</taxon>
        <taxon>fabids</taxon>
        <taxon>Fabales</taxon>
        <taxon>Fabaceae</taxon>
        <taxon>Papilionoideae</taxon>
        <taxon>50 kb inversion clade</taxon>
        <taxon>NPAAA clade</taxon>
        <taxon>indigoferoid/millettioid clade</taxon>
        <taxon>Phaseoleae</taxon>
        <taxon>Cajanus</taxon>
    </lineage>
</organism>
<name>A0A151SWN1_CAJCA</name>
<proteinExistence type="predicted"/>
<dbReference type="Pfam" id="PF13966">
    <property type="entry name" value="zf-RVT"/>
    <property type="match status" value="1"/>
</dbReference>
<evidence type="ECO:0000313" key="3">
    <source>
        <dbReference type="Proteomes" id="UP000075243"/>
    </source>
</evidence>